<comment type="function">
    <text evidence="5">Probable disulfide isomerase, which participates in the folding of proteins containing disulfide bonds. May act as a dithiol oxidase. Acts as a regulator of endoplasmic reticulum-mitochondria contact sites via its ability to regulate redox signals.</text>
</comment>
<dbReference type="EMBL" id="CAJVPJ010000053">
    <property type="protein sequence ID" value="CAG8467481.1"/>
    <property type="molecule type" value="Genomic_DNA"/>
</dbReference>
<dbReference type="OrthoDB" id="427280at2759"/>
<dbReference type="GO" id="GO:0005789">
    <property type="term" value="C:endoplasmic reticulum membrane"/>
    <property type="evidence" value="ECO:0007669"/>
    <property type="project" value="UniProtKB-SubCell"/>
</dbReference>
<dbReference type="Pfam" id="PF13848">
    <property type="entry name" value="Thioredoxin_6"/>
    <property type="match status" value="1"/>
</dbReference>
<feature type="domain" description="Thioredoxin" evidence="8">
    <location>
        <begin position="3"/>
        <end position="112"/>
    </location>
</feature>
<keyword evidence="3 6" id="KW-1133">Transmembrane helix</keyword>
<dbReference type="InterPro" id="IPR013766">
    <property type="entry name" value="Thioredoxin_domain"/>
</dbReference>
<keyword evidence="10" id="KW-1185">Reference proteome</keyword>
<keyword evidence="7" id="KW-0732">Signal</keyword>
<evidence type="ECO:0000313" key="9">
    <source>
        <dbReference type="EMBL" id="CAG8467481.1"/>
    </source>
</evidence>
<dbReference type="Gene3D" id="3.40.30.10">
    <property type="entry name" value="Glutaredoxin"/>
    <property type="match status" value="3"/>
</dbReference>
<sequence>MQLPILVIVLIFFVSTLRAEIVSLTHSNFADNISKGIWLVNFFSPYCGHCKLFEPTWKALAHAVTDLEDTENFHFGQVDITLEGDLSDEYDIRETPTLLLFANGKKVQKYKGQHTSEELTEFIATSASKYDIRSINPHGDVVELNSKNFDEMTKSGPWFIKFFAPWCPHCQTLKPTWEELGKVLKGKVNVGTVDCTVEGDTCNKYSIRGYPTLKLLVNGETTDYRGSRKLEELRKWAEKAVAAGVVKINADDFADIREKEELFFLFVHDAKTPAEAMVTIDDLSKTYFSIGKFYVSDDPEILLQLGISEIPAFLVVKSDLNYQYNSGSSNAFTDVQSLKAFIQKHKYPLLTQIDLSNSEEILKGSKLVVLGIMNPKEKKFTEAKKTLKDVALRYYSKVNEAGGNEGRREVVFAWIDGTRWSEYVGRMYGIRTESLPTVVIHDAEGDEYFDSTTRGNLFSIYDEVTLYDAIIDAKESRLVGKSTISIIERFAKTTYNGIWNHPFITLTFFGIVFAVFWKIFSRDQTSLEYGKDYPKFE</sequence>
<evidence type="ECO:0000256" key="5">
    <source>
        <dbReference type="ARBA" id="ARBA00045246"/>
    </source>
</evidence>
<dbReference type="InterPro" id="IPR036249">
    <property type="entry name" value="Thioredoxin-like_sf"/>
</dbReference>
<dbReference type="InterPro" id="IPR052250">
    <property type="entry name" value="PDI_TMX3"/>
</dbReference>
<evidence type="ECO:0000256" key="7">
    <source>
        <dbReference type="SAM" id="SignalP"/>
    </source>
</evidence>
<evidence type="ECO:0000259" key="8">
    <source>
        <dbReference type="PROSITE" id="PS51352"/>
    </source>
</evidence>
<feature type="chain" id="PRO_5040419888" evidence="7">
    <location>
        <begin position="20"/>
        <end position="537"/>
    </location>
</feature>
<dbReference type="PROSITE" id="PS51352">
    <property type="entry name" value="THIOREDOXIN_2"/>
    <property type="match status" value="2"/>
</dbReference>
<feature type="transmembrane region" description="Helical" evidence="6">
    <location>
        <begin position="498"/>
        <end position="517"/>
    </location>
</feature>
<dbReference type="PANTHER" id="PTHR46426:SF1">
    <property type="entry name" value="PROTEIN DISULFIDE-ISOMERASE TMX3"/>
    <property type="match status" value="1"/>
</dbReference>
<keyword evidence="4 6" id="KW-0472">Membrane</keyword>
<proteinExistence type="predicted"/>
<comment type="subcellular location">
    <subcellularLocation>
        <location evidence="1">Endoplasmic reticulum membrane</location>
        <topology evidence="1">Single-pass membrane protein</topology>
    </subcellularLocation>
</comment>
<dbReference type="Proteomes" id="UP000789572">
    <property type="component" value="Unassembled WGS sequence"/>
</dbReference>
<dbReference type="InterPro" id="IPR017937">
    <property type="entry name" value="Thioredoxin_CS"/>
</dbReference>
<name>A0A9N8VYW6_9GLOM</name>
<protein>
    <submittedName>
        <fullName evidence="9">6945_t:CDS:1</fullName>
    </submittedName>
</protein>
<accession>A0A9N8VYW6</accession>
<comment type="caution">
    <text evidence="9">The sequence shown here is derived from an EMBL/GenBank/DDBJ whole genome shotgun (WGS) entry which is preliminary data.</text>
</comment>
<dbReference type="Pfam" id="PF00085">
    <property type="entry name" value="Thioredoxin"/>
    <property type="match status" value="2"/>
</dbReference>
<reference evidence="9" key="1">
    <citation type="submission" date="2021-06" db="EMBL/GenBank/DDBJ databases">
        <authorList>
            <person name="Kallberg Y."/>
            <person name="Tangrot J."/>
            <person name="Rosling A."/>
        </authorList>
    </citation>
    <scope>NUCLEOTIDE SEQUENCE</scope>
    <source>
        <strain evidence="9">IA702</strain>
    </source>
</reference>
<evidence type="ECO:0000256" key="2">
    <source>
        <dbReference type="ARBA" id="ARBA00022692"/>
    </source>
</evidence>
<dbReference type="PROSITE" id="PS00194">
    <property type="entry name" value="THIOREDOXIN_1"/>
    <property type="match status" value="2"/>
</dbReference>
<dbReference type="PANTHER" id="PTHR46426">
    <property type="entry name" value="PROTEIN DISULFIDE-ISOMERASE TMX3"/>
    <property type="match status" value="1"/>
</dbReference>
<dbReference type="CDD" id="cd02961">
    <property type="entry name" value="PDI_a_family"/>
    <property type="match status" value="2"/>
</dbReference>
<keyword evidence="2 6" id="KW-0812">Transmembrane</keyword>
<evidence type="ECO:0000313" key="10">
    <source>
        <dbReference type="Proteomes" id="UP000789572"/>
    </source>
</evidence>
<evidence type="ECO:0000256" key="3">
    <source>
        <dbReference type="ARBA" id="ARBA00022989"/>
    </source>
</evidence>
<feature type="domain" description="Thioredoxin" evidence="8">
    <location>
        <begin position="113"/>
        <end position="242"/>
    </location>
</feature>
<evidence type="ECO:0000256" key="4">
    <source>
        <dbReference type="ARBA" id="ARBA00023136"/>
    </source>
</evidence>
<evidence type="ECO:0000256" key="1">
    <source>
        <dbReference type="ARBA" id="ARBA00004389"/>
    </source>
</evidence>
<gene>
    <name evidence="9" type="ORF">POCULU_LOCUS870</name>
</gene>
<dbReference type="SUPFAM" id="SSF52833">
    <property type="entry name" value="Thioredoxin-like"/>
    <property type="match status" value="4"/>
</dbReference>
<dbReference type="AlphaFoldDB" id="A0A9N8VYW6"/>
<evidence type="ECO:0000256" key="6">
    <source>
        <dbReference type="SAM" id="Phobius"/>
    </source>
</evidence>
<feature type="signal peptide" evidence="7">
    <location>
        <begin position="1"/>
        <end position="19"/>
    </location>
</feature>
<organism evidence="9 10">
    <name type="scientific">Paraglomus occultum</name>
    <dbReference type="NCBI Taxonomy" id="144539"/>
    <lineage>
        <taxon>Eukaryota</taxon>
        <taxon>Fungi</taxon>
        <taxon>Fungi incertae sedis</taxon>
        <taxon>Mucoromycota</taxon>
        <taxon>Glomeromycotina</taxon>
        <taxon>Glomeromycetes</taxon>
        <taxon>Paraglomerales</taxon>
        <taxon>Paraglomeraceae</taxon>
        <taxon>Paraglomus</taxon>
    </lineage>
</organism>